<evidence type="ECO:0000313" key="3">
    <source>
        <dbReference type="Proteomes" id="UP000799428"/>
    </source>
</evidence>
<dbReference type="AlphaFoldDB" id="A0A6G1K8V7"/>
<evidence type="ECO:0000256" key="1">
    <source>
        <dbReference type="SAM" id="MobiDB-lite"/>
    </source>
</evidence>
<reference evidence="2" key="1">
    <citation type="journal article" date="2020" name="Stud. Mycol.">
        <title>101 Dothideomycetes genomes: a test case for predicting lifestyles and emergence of pathogens.</title>
        <authorList>
            <person name="Haridas S."/>
            <person name="Albert R."/>
            <person name="Binder M."/>
            <person name="Bloem J."/>
            <person name="Labutti K."/>
            <person name="Salamov A."/>
            <person name="Andreopoulos B."/>
            <person name="Baker S."/>
            <person name="Barry K."/>
            <person name="Bills G."/>
            <person name="Bluhm B."/>
            <person name="Cannon C."/>
            <person name="Castanera R."/>
            <person name="Culley D."/>
            <person name="Daum C."/>
            <person name="Ezra D."/>
            <person name="Gonzalez J."/>
            <person name="Henrissat B."/>
            <person name="Kuo A."/>
            <person name="Liang C."/>
            <person name="Lipzen A."/>
            <person name="Lutzoni F."/>
            <person name="Magnuson J."/>
            <person name="Mondo S."/>
            <person name="Nolan M."/>
            <person name="Ohm R."/>
            <person name="Pangilinan J."/>
            <person name="Park H.-J."/>
            <person name="Ramirez L."/>
            <person name="Alfaro M."/>
            <person name="Sun H."/>
            <person name="Tritt A."/>
            <person name="Yoshinaga Y."/>
            <person name="Zwiers L.-H."/>
            <person name="Turgeon B."/>
            <person name="Goodwin S."/>
            <person name="Spatafora J."/>
            <person name="Crous P."/>
            <person name="Grigoriev I."/>
        </authorList>
    </citation>
    <scope>NUCLEOTIDE SEQUENCE</scope>
    <source>
        <strain evidence="2">CBS 279.74</strain>
    </source>
</reference>
<keyword evidence="3" id="KW-1185">Reference proteome</keyword>
<dbReference type="InterPro" id="IPR038883">
    <property type="entry name" value="AN11006-like"/>
</dbReference>
<proteinExistence type="predicted"/>
<evidence type="ECO:0000313" key="2">
    <source>
        <dbReference type="EMBL" id="KAF2709210.1"/>
    </source>
</evidence>
<dbReference type="Proteomes" id="UP000799428">
    <property type="component" value="Unassembled WGS sequence"/>
</dbReference>
<dbReference type="PANTHER" id="PTHR42085:SF1">
    <property type="entry name" value="F-BOX DOMAIN-CONTAINING PROTEIN"/>
    <property type="match status" value="1"/>
</dbReference>
<dbReference type="EMBL" id="MU005770">
    <property type="protein sequence ID" value="KAF2709210.1"/>
    <property type="molecule type" value="Genomic_DNA"/>
</dbReference>
<organism evidence="2 3">
    <name type="scientific">Pleomassaria siparia CBS 279.74</name>
    <dbReference type="NCBI Taxonomy" id="1314801"/>
    <lineage>
        <taxon>Eukaryota</taxon>
        <taxon>Fungi</taxon>
        <taxon>Dikarya</taxon>
        <taxon>Ascomycota</taxon>
        <taxon>Pezizomycotina</taxon>
        <taxon>Dothideomycetes</taxon>
        <taxon>Pleosporomycetidae</taxon>
        <taxon>Pleosporales</taxon>
        <taxon>Pleomassariaceae</taxon>
        <taxon>Pleomassaria</taxon>
    </lineage>
</organism>
<dbReference type="PANTHER" id="PTHR42085">
    <property type="entry name" value="F-BOX DOMAIN-CONTAINING PROTEIN"/>
    <property type="match status" value="1"/>
</dbReference>
<accession>A0A6G1K8V7</accession>
<gene>
    <name evidence="2" type="ORF">K504DRAFT_467186</name>
</gene>
<sequence length="567" mass="64163">MVGYVEFADRIPPAKYKRARYVSQRAPSFSRPAPCPSISGISFGGVADPEAAAQTPRDTEAPDGIDVSGNESKRRKVHSFFHHERTEALDPSLLEPTSPLEQANNIFYAQDIGKQYQLAVKDFNIEVRDNRIRAKDKEISELSGKLEWKELQLSTALTRIDDLRLDVTVRGVELQLSKYKNDGLKEKKSTLERDLESANATIMNNDVSLRAMHRDLELSKVEIQHYKNQRLIGYLLRCMRNLLGMPDVIQDTSNIFPLMKLPGELRNRVYKLALVLHHPIDFWPMPSGLAAETSRRDTVEQDLKQISGNLLRVSRQVHKETVPILYGCNRFRFSHLGSWTVLHGFLAHINTNCQYLSSISIKIPDTWTRVIGDEPLQLPERLLNDADLHAVLRRFGYNSIQTPAGPSIKSHRAFSRGCEMLVSLPSLRSFTIVIPHNEEIYKPAAQYIANILTAEDRALVLDGQPASTPKRMFVFLRRPADSPQVVATRNLDDDVAMGRRKLMSAIQGAEIKSGCYRTMEGRVSYAVDGGEDEYDYDVPEYYIEQQGPEGFVLFRPLRAAAKRLLGC</sequence>
<protein>
    <submittedName>
        <fullName evidence="2">Uncharacterized protein</fullName>
    </submittedName>
</protein>
<name>A0A6G1K8V7_9PLEO</name>
<feature type="region of interest" description="Disordered" evidence="1">
    <location>
        <begin position="46"/>
        <end position="72"/>
    </location>
</feature>
<dbReference type="OrthoDB" id="62952at2759"/>